<dbReference type="InterPro" id="IPR020846">
    <property type="entry name" value="MFS_dom"/>
</dbReference>
<evidence type="ECO:0000256" key="5">
    <source>
        <dbReference type="ARBA" id="ARBA00022989"/>
    </source>
</evidence>
<evidence type="ECO:0000256" key="1">
    <source>
        <dbReference type="ARBA" id="ARBA00004651"/>
    </source>
</evidence>
<evidence type="ECO:0000256" key="2">
    <source>
        <dbReference type="ARBA" id="ARBA00022448"/>
    </source>
</evidence>
<feature type="transmembrane region" description="Helical" evidence="8">
    <location>
        <begin position="228"/>
        <end position="246"/>
    </location>
</feature>
<feature type="transmembrane region" description="Helical" evidence="8">
    <location>
        <begin position="32"/>
        <end position="53"/>
    </location>
</feature>
<dbReference type="Proteomes" id="UP001165269">
    <property type="component" value="Unassembled WGS sequence"/>
</dbReference>
<feature type="region of interest" description="Disordered" evidence="7">
    <location>
        <begin position="1"/>
        <end position="22"/>
    </location>
</feature>
<accession>A0ABS9Y0I9</accession>
<name>A0ABS9Y0I9_9ACTN</name>
<dbReference type="InterPro" id="IPR036259">
    <property type="entry name" value="MFS_trans_sf"/>
</dbReference>
<organism evidence="10 11">
    <name type="scientific">Streptomyces cylindrosporus</name>
    <dbReference type="NCBI Taxonomy" id="2927583"/>
    <lineage>
        <taxon>Bacteria</taxon>
        <taxon>Bacillati</taxon>
        <taxon>Actinomycetota</taxon>
        <taxon>Actinomycetes</taxon>
        <taxon>Kitasatosporales</taxon>
        <taxon>Streptomycetaceae</taxon>
        <taxon>Streptomyces</taxon>
    </lineage>
</organism>
<dbReference type="RefSeq" id="WP_242762031.1">
    <property type="nucleotide sequence ID" value="NZ_JALDAY010000002.1"/>
</dbReference>
<feature type="transmembrane region" description="Helical" evidence="8">
    <location>
        <begin position="189"/>
        <end position="207"/>
    </location>
</feature>
<evidence type="ECO:0000313" key="10">
    <source>
        <dbReference type="EMBL" id="MCI3270699.1"/>
    </source>
</evidence>
<gene>
    <name evidence="10" type="ORF">MQP27_06170</name>
</gene>
<protein>
    <submittedName>
        <fullName evidence="10">MFS transporter</fullName>
    </submittedName>
</protein>
<evidence type="ECO:0000256" key="7">
    <source>
        <dbReference type="SAM" id="MobiDB-lite"/>
    </source>
</evidence>
<feature type="transmembrane region" description="Helical" evidence="8">
    <location>
        <begin position="99"/>
        <end position="118"/>
    </location>
</feature>
<dbReference type="CDD" id="cd17473">
    <property type="entry name" value="MFS_arabinose_efflux_permease_like"/>
    <property type="match status" value="1"/>
</dbReference>
<dbReference type="PANTHER" id="PTHR23517">
    <property type="entry name" value="RESISTANCE PROTEIN MDTM, PUTATIVE-RELATED-RELATED"/>
    <property type="match status" value="1"/>
</dbReference>
<dbReference type="InterPro" id="IPR050171">
    <property type="entry name" value="MFS_Transporters"/>
</dbReference>
<proteinExistence type="predicted"/>
<keyword evidence="11" id="KW-1185">Reference proteome</keyword>
<evidence type="ECO:0000256" key="6">
    <source>
        <dbReference type="ARBA" id="ARBA00023136"/>
    </source>
</evidence>
<feature type="transmembrane region" description="Helical" evidence="8">
    <location>
        <begin position="159"/>
        <end position="183"/>
    </location>
</feature>
<dbReference type="InterPro" id="IPR011701">
    <property type="entry name" value="MFS"/>
</dbReference>
<keyword evidence="2" id="KW-0813">Transport</keyword>
<feature type="transmembrane region" description="Helical" evidence="8">
    <location>
        <begin position="296"/>
        <end position="313"/>
    </location>
</feature>
<feature type="transmembrane region" description="Helical" evidence="8">
    <location>
        <begin position="266"/>
        <end position="289"/>
    </location>
</feature>
<dbReference type="Gene3D" id="1.20.1250.20">
    <property type="entry name" value="MFS general substrate transporter like domains"/>
    <property type="match status" value="1"/>
</dbReference>
<feature type="domain" description="Major facilitator superfamily (MFS) profile" evidence="9">
    <location>
        <begin position="31"/>
        <end position="408"/>
    </location>
</feature>
<dbReference type="PROSITE" id="PS50850">
    <property type="entry name" value="MFS"/>
    <property type="match status" value="1"/>
</dbReference>
<dbReference type="Pfam" id="PF07690">
    <property type="entry name" value="MFS_1"/>
    <property type="match status" value="1"/>
</dbReference>
<sequence>MPAFTSPPVSSDGAAVHGTGPLPEGVGERRGVWLLMAGSCLPILGAVLLAPVLPKMQEHFAAAPGARVLIPMVLTIPALALALTAPVAGVVIDRLGRGRLLVVMSTLYALFGTAPLWLDSLDAIVVSRACLGVTEAFIMTSCTTLIGDHSTGRARHRHLALQTVCVSASATAFFVLGGALGSADWRTPFWLYAVGLLFAPATAVFLSRTEPGAAMENTTALEARPLPALRLTGICLLSVLGALVFYTVPVKTAFLLNGLGVRSSELIGIVTAIASAATVAGCVLFASLTGRPGRRLPAVFAVCGAGCALMAVAQNPLVLVVGAILNCVGTGFLLPSLVTWAMSGLSYGNRGRGTGLWIASFFLGQFMCPLALSAAESATGSLATAVGFLGLASLLTAAGLLPLVRRTA</sequence>
<feature type="transmembrane region" description="Helical" evidence="8">
    <location>
        <begin position="319"/>
        <end position="342"/>
    </location>
</feature>
<evidence type="ECO:0000313" key="11">
    <source>
        <dbReference type="Proteomes" id="UP001165269"/>
    </source>
</evidence>
<dbReference type="EMBL" id="JALDAY010000002">
    <property type="protein sequence ID" value="MCI3270699.1"/>
    <property type="molecule type" value="Genomic_DNA"/>
</dbReference>
<keyword evidence="4 8" id="KW-0812">Transmembrane</keyword>
<evidence type="ECO:0000256" key="8">
    <source>
        <dbReference type="SAM" id="Phobius"/>
    </source>
</evidence>
<keyword evidence="5 8" id="KW-1133">Transmembrane helix</keyword>
<reference evidence="10" key="1">
    <citation type="submission" date="2022-03" db="EMBL/GenBank/DDBJ databases">
        <title>Streptomyces 7R015 and 7R016 isolated from Barleria lupulina in Thailand.</title>
        <authorList>
            <person name="Kanchanasin P."/>
            <person name="Phongsopitanun W."/>
            <person name="Tanasupawat S."/>
        </authorList>
    </citation>
    <scope>NUCLEOTIDE SEQUENCE</scope>
    <source>
        <strain evidence="10">7R015</strain>
    </source>
</reference>
<feature type="transmembrane region" description="Helical" evidence="8">
    <location>
        <begin position="124"/>
        <end position="147"/>
    </location>
</feature>
<dbReference type="SUPFAM" id="SSF103473">
    <property type="entry name" value="MFS general substrate transporter"/>
    <property type="match status" value="1"/>
</dbReference>
<feature type="transmembrane region" description="Helical" evidence="8">
    <location>
        <begin position="354"/>
        <end position="375"/>
    </location>
</feature>
<feature type="transmembrane region" description="Helical" evidence="8">
    <location>
        <begin position="381"/>
        <end position="404"/>
    </location>
</feature>
<evidence type="ECO:0000256" key="4">
    <source>
        <dbReference type="ARBA" id="ARBA00022692"/>
    </source>
</evidence>
<keyword evidence="3" id="KW-1003">Cell membrane</keyword>
<comment type="subcellular location">
    <subcellularLocation>
        <location evidence="1">Cell membrane</location>
        <topology evidence="1">Multi-pass membrane protein</topology>
    </subcellularLocation>
</comment>
<evidence type="ECO:0000259" key="9">
    <source>
        <dbReference type="PROSITE" id="PS50850"/>
    </source>
</evidence>
<comment type="caution">
    <text evidence="10">The sequence shown here is derived from an EMBL/GenBank/DDBJ whole genome shotgun (WGS) entry which is preliminary data.</text>
</comment>
<feature type="transmembrane region" description="Helical" evidence="8">
    <location>
        <begin position="68"/>
        <end position="92"/>
    </location>
</feature>
<keyword evidence="6 8" id="KW-0472">Membrane</keyword>
<evidence type="ECO:0000256" key="3">
    <source>
        <dbReference type="ARBA" id="ARBA00022475"/>
    </source>
</evidence>